<dbReference type="AlphaFoldDB" id="A0A024G3Z7"/>
<evidence type="ECO:0000313" key="3">
    <source>
        <dbReference type="EMBL" id="CCI41287.1"/>
    </source>
</evidence>
<keyword evidence="4" id="KW-1185">Reference proteome</keyword>
<keyword evidence="2" id="KW-0472">Membrane</keyword>
<protein>
    <submittedName>
        <fullName evidence="3">Uncharacterized protein</fullName>
    </submittedName>
</protein>
<feature type="region of interest" description="Disordered" evidence="1">
    <location>
        <begin position="106"/>
        <end position="127"/>
    </location>
</feature>
<gene>
    <name evidence="3" type="ORF">BN9_020710</name>
</gene>
<keyword evidence="2" id="KW-0812">Transmembrane</keyword>
<dbReference type="Proteomes" id="UP000053237">
    <property type="component" value="Unassembled WGS sequence"/>
</dbReference>
<comment type="caution">
    <text evidence="3">The sequence shown here is derived from an EMBL/GenBank/DDBJ whole genome shotgun (WGS) entry which is preliminary data.</text>
</comment>
<proteinExistence type="predicted"/>
<evidence type="ECO:0000313" key="4">
    <source>
        <dbReference type="Proteomes" id="UP000053237"/>
    </source>
</evidence>
<organism evidence="3 4">
    <name type="scientific">Albugo candida</name>
    <dbReference type="NCBI Taxonomy" id="65357"/>
    <lineage>
        <taxon>Eukaryota</taxon>
        <taxon>Sar</taxon>
        <taxon>Stramenopiles</taxon>
        <taxon>Oomycota</taxon>
        <taxon>Peronosporomycetes</taxon>
        <taxon>Albuginales</taxon>
        <taxon>Albuginaceae</taxon>
        <taxon>Albugo</taxon>
    </lineage>
</organism>
<feature type="compositionally biased region" description="Basic and acidic residues" evidence="1">
    <location>
        <begin position="114"/>
        <end position="127"/>
    </location>
</feature>
<dbReference type="InParanoid" id="A0A024G3Z7"/>
<accession>A0A024G3Z7</accession>
<keyword evidence="2" id="KW-1133">Transmembrane helix</keyword>
<reference evidence="3 4" key="1">
    <citation type="submission" date="2012-05" db="EMBL/GenBank/DDBJ databases">
        <title>Recombination and specialization in a pathogen metapopulation.</title>
        <authorList>
            <person name="Gardiner A."/>
            <person name="Kemen E."/>
            <person name="Schultz-Larsen T."/>
            <person name="MacLean D."/>
            <person name="Van Oosterhout C."/>
            <person name="Jones J.D.G."/>
        </authorList>
    </citation>
    <scope>NUCLEOTIDE SEQUENCE [LARGE SCALE GENOMIC DNA]</scope>
    <source>
        <strain evidence="3 4">Ac Nc2</strain>
    </source>
</reference>
<dbReference type="EMBL" id="CAIX01000017">
    <property type="protein sequence ID" value="CCI41287.1"/>
    <property type="molecule type" value="Genomic_DNA"/>
</dbReference>
<evidence type="ECO:0000256" key="1">
    <source>
        <dbReference type="SAM" id="MobiDB-lite"/>
    </source>
</evidence>
<sequence>MVPEKRYLLILFIIGIVLKRVVKDYAGTNASILLLVLLGTVYWWRQSRNDYQTNEIRKLERETTAKLKALYNEQGLPGDEIMKTRPTHFQLLPRDAALITDKMHMHSRKLSGSRSERRRFLQKRKNEITSSDKRDLDEIIEEAVNATL</sequence>
<evidence type="ECO:0000256" key="2">
    <source>
        <dbReference type="SAM" id="Phobius"/>
    </source>
</evidence>
<feature type="transmembrane region" description="Helical" evidence="2">
    <location>
        <begin position="28"/>
        <end position="44"/>
    </location>
</feature>
<name>A0A024G3Z7_9STRA</name>
<feature type="transmembrane region" description="Helical" evidence="2">
    <location>
        <begin position="7"/>
        <end position="22"/>
    </location>
</feature>
<dbReference type="OrthoDB" id="108990at2759"/>